<dbReference type="GO" id="GO:0003723">
    <property type="term" value="F:RNA binding"/>
    <property type="evidence" value="ECO:0007669"/>
    <property type="project" value="TreeGrafter"/>
</dbReference>
<evidence type="ECO:0000256" key="9">
    <source>
        <dbReference type="SAM" id="SignalP"/>
    </source>
</evidence>
<evidence type="ECO:0000256" key="1">
    <source>
        <dbReference type="ARBA" id="ARBA00004173"/>
    </source>
</evidence>
<name>A0A670HX79_PODMU</name>
<dbReference type="PANTHER" id="PTHR42753">
    <property type="entry name" value="MITOCHONDRIAL RIBOSOME PROTEIN L39/PROLYL-TRNA LIGASE FAMILY MEMBER"/>
    <property type="match status" value="1"/>
</dbReference>
<dbReference type="Proteomes" id="UP000472272">
    <property type="component" value="Chromosome 4"/>
</dbReference>
<sequence length="466" mass="52631">MNRERVRFQPLRLLASFLAAAAQRTEIGIVALPIATPLAFLPVHLQLTKRAERIARAGERGAGASARSFQTHSPRGAVSRSCGGRGGGAVTSRAGKERRNLCFAAAVFRKATTVGAPLAPGFEGRRIRLAMASLWRSRGLWRGCSRRLVSTAPAPQLSVAEIAQMRSELFTKEKERQLSLYPRIEKIEVKYVGKPNPGTFLIMNKGLSTPYTCAMHLSEWHSKRSVLALVDGQIWDMYRPLTHSCEIQFLTFKSEDPEEVNKAYWRSCAMMLGCVLEQAFKDEYPVTLVRAPEVPVISGAFCYDVILDSRLDDWKPTSESLHSLTKDVNKLIHKDLPFEMLDVDAKVALEIFQHNKYKRELIEQQASQNSERIVKLHRLGDFVDISEGPQIPRTSLCHQYEVTAAHNVPSAESELMRRFQGLSVPIYLKLHHTIWHRLRERSRNLISEDKMKEAKDENEISNTESA</sequence>
<dbReference type="FunFam" id="3.30.980.10:FF:000006">
    <property type="entry name" value="39S ribosomal protein L39, mitochondrial"/>
    <property type="match status" value="1"/>
</dbReference>
<dbReference type="SUPFAM" id="SSF55186">
    <property type="entry name" value="ThrRS/AlaRS common domain"/>
    <property type="match status" value="1"/>
</dbReference>
<dbReference type="InterPro" id="IPR050062">
    <property type="entry name" value="Pro-tRNA_synthetase"/>
</dbReference>
<evidence type="ECO:0000256" key="5">
    <source>
        <dbReference type="ARBA" id="ARBA00061231"/>
    </source>
</evidence>
<dbReference type="InterPro" id="IPR012675">
    <property type="entry name" value="Beta-grasp_dom_sf"/>
</dbReference>
<dbReference type="PROSITE" id="PS51880">
    <property type="entry name" value="TGS"/>
    <property type="match status" value="1"/>
</dbReference>
<evidence type="ECO:0000256" key="2">
    <source>
        <dbReference type="ARBA" id="ARBA00022980"/>
    </source>
</evidence>
<comment type="similarity">
    <text evidence="5">Belongs to the mitochondrion-specific ribosomal protein mL39 family.</text>
</comment>
<evidence type="ECO:0000256" key="3">
    <source>
        <dbReference type="ARBA" id="ARBA00023128"/>
    </source>
</evidence>
<dbReference type="Gene3D" id="3.10.20.30">
    <property type="match status" value="1"/>
</dbReference>
<keyword evidence="3" id="KW-0496">Mitochondrion</keyword>
<dbReference type="AlphaFoldDB" id="A0A670HX79"/>
<keyword evidence="4" id="KW-0687">Ribonucleoprotein</keyword>
<comment type="subcellular location">
    <subcellularLocation>
        <location evidence="1">Mitochondrion</location>
    </subcellularLocation>
</comment>
<evidence type="ECO:0000313" key="12">
    <source>
        <dbReference type="Proteomes" id="UP000472272"/>
    </source>
</evidence>
<organism evidence="11 12">
    <name type="scientific">Podarcis muralis</name>
    <name type="common">Wall lizard</name>
    <name type="synonym">Lacerta muralis</name>
    <dbReference type="NCBI Taxonomy" id="64176"/>
    <lineage>
        <taxon>Eukaryota</taxon>
        <taxon>Metazoa</taxon>
        <taxon>Chordata</taxon>
        <taxon>Craniata</taxon>
        <taxon>Vertebrata</taxon>
        <taxon>Euteleostomi</taxon>
        <taxon>Lepidosauria</taxon>
        <taxon>Squamata</taxon>
        <taxon>Bifurcata</taxon>
        <taxon>Unidentata</taxon>
        <taxon>Episquamata</taxon>
        <taxon>Laterata</taxon>
        <taxon>Lacertibaenia</taxon>
        <taxon>Lacertidae</taxon>
        <taxon>Podarcis</taxon>
    </lineage>
</organism>
<dbReference type="PANTHER" id="PTHR42753:SF9">
    <property type="entry name" value="LARGE RIBOSOMAL SUBUNIT PROTEIN ML39"/>
    <property type="match status" value="1"/>
</dbReference>
<feature type="region of interest" description="Disordered" evidence="8">
    <location>
        <begin position="62"/>
        <end position="92"/>
    </location>
</feature>
<evidence type="ECO:0000259" key="10">
    <source>
        <dbReference type="PROSITE" id="PS51880"/>
    </source>
</evidence>
<protein>
    <recommendedName>
        <fullName evidence="6">Large ribosomal subunit protein mL39</fullName>
    </recommendedName>
    <alternativeName>
        <fullName evidence="7">39S ribosomal protein L39, mitochondrial</fullName>
    </alternativeName>
</protein>
<dbReference type="InterPro" id="IPR018163">
    <property type="entry name" value="Thr/Ala-tRNA-synth_IIc_edit"/>
</dbReference>
<evidence type="ECO:0000256" key="8">
    <source>
        <dbReference type="SAM" id="MobiDB-lite"/>
    </source>
</evidence>
<gene>
    <name evidence="11" type="primary">MRPL39</name>
</gene>
<evidence type="ECO:0000256" key="6">
    <source>
        <dbReference type="ARBA" id="ARBA00071662"/>
    </source>
</evidence>
<dbReference type="InterPro" id="IPR004095">
    <property type="entry name" value="TGS"/>
</dbReference>
<keyword evidence="12" id="KW-1185">Reference proteome</keyword>
<dbReference type="GO" id="GO:0000166">
    <property type="term" value="F:nucleotide binding"/>
    <property type="evidence" value="ECO:0007669"/>
    <property type="project" value="InterPro"/>
</dbReference>
<dbReference type="InterPro" id="IPR012676">
    <property type="entry name" value="TGS-like"/>
</dbReference>
<reference evidence="11" key="2">
    <citation type="submission" date="2025-08" db="UniProtKB">
        <authorList>
            <consortium name="Ensembl"/>
        </authorList>
    </citation>
    <scope>IDENTIFICATION</scope>
</reference>
<dbReference type="OMA" id="WETIVIN"/>
<accession>A0A670HX79</accession>
<evidence type="ECO:0000256" key="4">
    <source>
        <dbReference type="ARBA" id="ARBA00023274"/>
    </source>
</evidence>
<feature type="signal peptide" evidence="9">
    <location>
        <begin position="1"/>
        <end position="22"/>
    </location>
</feature>
<reference evidence="11 12" key="1">
    <citation type="journal article" date="2019" name="Proc. Natl. Acad. Sci. U.S.A.">
        <title>Regulatory changes in pterin and carotenoid genes underlie balanced color polymorphisms in the wall lizard.</title>
        <authorList>
            <person name="Andrade P."/>
            <person name="Pinho C."/>
            <person name="Perez I de Lanuza G."/>
            <person name="Afonso S."/>
            <person name="Brejcha J."/>
            <person name="Rubin C.J."/>
            <person name="Wallerman O."/>
            <person name="Pereira P."/>
            <person name="Sabatino S.J."/>
            <person name="Bellati A."/>
            <person name="Pellitteri-Rosa D."/>
            <person name="Bosakova Z."/>
            <person name="Bunikis I."/>
            <person name="Carretero M.A."/>
            <person name="Feiner N."/>
            <person name="Marsik P."/>
            <person name="Pauperio F."/>
            <person name="Salvi D."/>
            <person name="Soler L."/>
            <person name="While G.M."/>
            <person name="Uller T."/>
            <person name="Font E."/>
            <person name="Andersson L."/>
            <person name="Carneiro M."/>
        </authorList>
    </citation>
    <scope>NUCLEOTIDE SEQUENCE</scope>
</reference>
<dbReference type="GeneTree" id="ENSGT00940000156271"/>
<evidence type="ECO:0000313" key="11">
    <source>
        <dbReference type="Ensembl" id="ENSPMRP00000004181.1"/>
    </source>
</evidence>
<dbReference type="GO" id="GO:0005762">
    <property type="term" value="C:mitochondrial large ribosomal subunit"/>
    <property type="evidence" value="ECO:0007669"/>
    <property type="project" value="Ensembl"/>
</dbReference>
<proteinExistence type="inferred from homology"/>
<reference evidence="11" key="3">
    <citation type="submission" date="2025-09" db="UniProtKB">
        <authorList>
            <consortium name="Ensembl"/>
        </authorList>
    </citation>
    <scope>IDENTIFICATION</scope>
</reference>
<feature type="chain" id="PRO_5025531091" description="Large ribosomal subunit protein mL39" evidence="9">
    <location>
        <begin position="23"/>
        <end position="466"/>
    </location>
</feature>
<dbReference type="SUPFAM" id="SSF81271">
    <property type="entry name" value="TGS-like"/>
    <property type="match status" value="1"/>
</dbReference>
<dbReference type="Ensembl" id="ENSPMRT00000004463.1">
    <property type="protein sequence ID" value="ENSPMRP00000004181.1"/>
    <property type="gene ID" value="ENSPMRG00000002863.1"/>
</dbReference>
<dbReference type="CDD" id="cd01667">
    <property type="entry name" value="TGS_ThrRS"/>
    <property type="match status" value="1"/>
</dbReference>
<keyword evidence="2" id="KW-0689">Ribosomal protein</keyword>
<dbReference type="Gene3D" id="3.30.980.10">
    <property type="entry name" value="Threonyl-trna Synthetase, Chain A, domain 2"/>
    <property type="match status" value="1"/>
</dbReference>
<feature type="domain" description="TGS" evidence="10">
    <location>
        <begin position="185"/>
        <end position="251"/>
    </location>
</feature>
<keyword evidence="9" id="KW-0732">Signal</keyword>
<evidence type="ECO:0000256" key="7">
    <source>
        <dbReference type="ARBA" id="ARBA00075914"/>
    </source>
</evidence>